<dbReference type="PRINTS" id="PR00412">
    <property type="entry name" value="EPOXHYDRLASE"/>
</dbReference>
<dbReference type="Pfam" id="PF00561">
    <property type="entry name" value="Abhydrolase_1"/>
    <property type="match status" value="1"/>
</dbReference>
<sequence>MFLTRILPLFIFLLLSAGCTLAQPKPLDPELTYYDYPFPVNYYAVTVQKQPMRMAYMDVKPSQPNGQTVLLLHGKNFNGAYWEQTAKDLSKNGYRVIMPDQIGFGKSSKPQNIQYTFQMLAQNTKALLDSLGVKKAAVLGHSMGGMLATRFALMYPDLTQKLILENPIGLEDWKRWVPYQSIDQWYASELKQNYEGIKQYQLDNYYGGKWDPAYDEWVNVLAGWTMHPDYPKIAWNAALTYDMIFTQPVVYEFNQLKMPTLLIIGQRDKTALGKAKASPEARAKLGNYPALGKETAKKIPKAQLIELQNVGHLPHIEAYSRFITPLLQFLKTK</sequence>
<gene>
    <name evidence="3" type="ORF">GCM10023183_08170</name>
</gene>
<evidence type="ECO:0000259" key="2">
    <source>
        <dbReference type="Pfam" id="PF00561"/>
    </source>
</evidence>
<feature type="domain" description="AB hydrolase-1" evidence="2">
    <location>
        <begin position="68"/>
        <end position="174"/>
    </location>
</feature>
<dbReference type="Proteomes" id="UP001501844">
    <property type="component" value="Unassembled WGS sequence"/>
</dbReference>
<dbReference type="EMBL" id="BAABGX010000001">
    <property type="protein sequence ID" value="GAA4299206.1"/>
    <property type="molecule type" value="Genomic_DNA"/>
</dbReference>
<name>A0ABP8FB72_9BACT</name>
<dbReference type="PANTHER" id="PTHR43798:SF33">
    <property type="entry name" value="HYDROLASE, PUTATIVE (AFU_ORTHOLOGUE AFUA_2G14860)-RELATED"/>
    <property type="match status" value="1"/>
</dbReference>
<proteinExistence type="predicted"/>
<comment type="caution">
    <text evidence="3">The sequence shown here is derived from an EMBL/GenBank/DDBJ whole genome shotgun (WGS) entry which is preliminary data.</text>
</comment>
<dbReference type="SUPFAM" id="SSF53474">
    <property type="entry name" value="alpha/beta-Hydrolases"/>
    <property type="match status" value="1"/>
</dbReference>
<keyword evidence="4" id="KW-1185">Reference proteome</keyword>
<evidence type="ECO:0000313" key="3">
    <source>
        <dbReference type="EMBL" id="GAA4299206.1"/>
    </source>
</evidence>
<feature type="chain" id="PRO_5047162131" evidence="1">
    <location>
        <begin position="23"/>
        <end position="333"/>
    </location>
</feature>
<keyword evidence="1" id="KW-0732">Signal</keyword>
<protein>
    <submittedName>
        <fullName evidence="3">Alpha/beta hydrolase</fullName>
    </submittedName>
</protein>
<evidence type="ECO:0000313" key="4">
    <source>
        <dbReference type="Proteomes" id="UP001501844"/>
    </source>
</evidence>
<accession>A0ABP8FB72</accession>
<dbReference type="GO" id="GO:0016787">
    <property type="term" value="F:hydrolase activity"/>
    <property type="evidence" value="ECO:0007669"/>
    <property type="project" value="UniProtKB-KW"/>
</dbReference>
<dbReference type="PRINTS" id="PR00111">
    <property type="entry name" value="ABHYDROLASE"/>
</dbReference>
<feature type="signal peptide" evidence="1">
    <location>
        <begin position="1"/>
        <end position="22"/>
    </location>
</feature>
<dbReference type="PANTHER" id="PTHR43798">
    <property type="entry name" value="MONOACYLGLYCEROL LIPASE"/>
    <property type="match status" value="1"/>
</dbReference>
<dbReference type="PROSITE" id="PS51257">
    <property type="entry name" value="PROKAR_LIPOPROTEIN"/>
    <property type="match status" value="1"/>
</dbReference>
<dbReference type="InterPro" id="IPR000073">
    <property type="entry name" value="AB_hydrolase_1"/>
</dbReference>
<evidence type="ECO:0000256" key="1">
    <source>
        <dbReference type="SAM" id="SignalP"/>
    </source>
</evidence>
<dbReference type="InterPro" id="IPR029058">
    <property type="entry name" value="AB_hydrolase_fold"/>
</dbReference>
<reference evidence="4" key="1">
    <citation type="journal article" date="2019" name="Int. J. Syst. Evol. Microbiol.">
        <title>The Global Catalogue of Microorganisms (GCM) 10K type strain sequencing project: providing services to taxonomists for standard genome sequencing and annotation.</title>
        <authorList>
            <consortium name="The Broad Institute Genomics Platform"/>
            <consortium name="The Broad Institute Genome Sequencing Center for Infectious Disease"/>
            <person name="Wu L."/>
            <person name="Ma J."/>
        </authorList>
    </citation>
    <scope>NUCLEOTIDE SEQUENCE [LARGE SCALE GENOMIC DNA]</scope>
    <source>
        <strain evidence="4">JCM 17917</strain>
    </source>
</reference>
<dbReference type="InterPro" id="IPR050266">
    <property type="entry name" value="AB_hydrolase_sf"/>
</dbReference>
<dbReference type="RefSeq" id="WP_345162612.1">
    <property type="nucleotide sequence ID" value="NZ_BAABGX010000001.1"/>
</dbReference>
<keyword evidence="3" id="KW-0378">Hydrolase</keyword>
<organism evidence="3 4">
    <name type="scientific">Nibribacter koreensis</name>
    <dbReference type="NCBI Taxonomy" id="1084519"/>
    <lineage>
        <taxon>Bacteria</taxon>
        <taxon>Pseudomonadati</taxon>
        <taxon>Bacteroidota</taxon>
        <taxon>Cytophagia</taxon>
        <taxon>Cytophagales</taxon>
        <taxon>Hymenobacteraceae</taxon>
        <taxon>Nibribacter</taxon>
    </lineage>
</organism>
<dbReference type="Gene3D" id="3.40.50.1820">
    <property type="entry name" value="alpha/beta hydrolase"/>
    <property type="match status" value="1"/>
</dbReference>
<dbReference type="InterPro" id="IPR000639">
    <property type="entry name" value="Epox_hydrolase-like"/>
</dbReference>